<name>A0A915HR59_ROMCU</name>
<accession>A0A915HR59</accession>
<protein>
    <submittedName>
        <fullName evidence="3">Uncharacterized protein</fullName>
    </submittedName>
</protein>
<evidence type="ECO:0000313" key="2">
    <source>
        <dbReference type="Proteomes" id="UP000887565"/>
    </source>
</evidence>
<feature type="compositionally biased region" description="Polar residues" evidence="1">
    <location>
        <begin position="1"/>
        <end position="13"/>
    </location>
</feature>
<sequence length="153" mass="16417">MKENESMVNNQIGISGDPVAKTGDSTTKGGKSKKIVGGGTLQQPIEFAEESAGSRSLKSDKSPILEKDKKIDNGQGGQDEPRVHISSNVKAVSYEDESEIKYPPGGQFYASTSPSSTPNGSLPMDELAMKSRGLVDSAGHHKRAHFNKEDIIW</sequence>
<feature type="compositionally biased region" description="Polar residues" evidence="1">
    <location>
        <begin position="109"/>
        <end position="120"/>
    </location>
</feature>
<reference evidence="3" key="1">
    <citation type="submission" date="2022-11" db="UniProtKB">
        <authorList>
            <consortium name="WormBaseParasite"/>
        </authorList>
    </citation>
    <scope>IDENTIFICATION</scope>
</reference>
<evidence type="ECO:0000256" key="1">
    <source>
        <dbReference type="SAM" id="MobiDB-lite"/>
    </source>
</evidence>
<dbReference type="Proteomes" id="UP000887565">
    <property type="component" value="Unplaced"/>
</dbReference>
<evidence type="ECO:0000313" key="3">
    <source>
        <dbReference type="WBParaSite" id="nRc.2.0.1.t04006-RA"/>
    </source>
</evidence>
<keyword evidence="2" id="KW-1185">Reference proteome</keyword>
<proteinExistence type="predicted"/>
<feature type="region of interest" description="Disordered" evidence="1">
    <location>
        <begin position="1"/>
        <end position="125"/>
    </location>
</feature>
<dbReference type="AlphaFoldDB" id="A0A915HR59"/>
<dbReference type="WBParaSite" id="nRc.2.0.1.t04006-RA">
    <property type="protein sequence ID" value="nRc.2.0.1.t04006-RA"/>
    <property type="gene ID" value="nRc.2.0.1.g04006"/>
</dbReference>
<organism evidence="2 3">
    <name type="scientific">Romanomermis culicivorax</name>
    <name type="common">Nematode worm</name>
    <dbReference type="NCBI Taxonomy" id="13658"/>
    <lineage>
        <taxon>Eukaryota</taxon>
        <taxon>Metazoa</taxon>
        <taxon>Ecdysozoa</taxon>
        <taxon>Nematoda</taxon>
        <taxon>Enoplea</taxon>
        <taxon>Dorylaimia</taxon>
        <taxon>Mermithida</taxon>
        <taxon>Mermithoidea</taxon>
        <taxon>Mermithidae</taxon>
        <taxon>Romanomermis</taxon>
    </lineage>
</organism>
<feature type="compositionally biased region" description="Basic and acidic residues" evidence="1">
    <location>
        <begin position="57"/>
        <end position="72"/>
    </location>
</feature>